<dbReference type="Gene3D" id="6.10.340.10">
    <property type="match status" value="1"/>
</dbReference>
<evidence type="ECO:0000256" key="6">
    <source>
        <dbReference type="PROSITE-ProRule" id="PRU00284"/>
    </source>
</evidence>
<comment type="caution">
    <text evidence="10">The sequence shown here is derived from an EMBL/GenBank/DDBJ whole genome shotgun (WGS) entry which is preliminary data.</text>
</comment>
<name>A0A940SKY0_9BACI</name>
<dbReference type="CDD" id="cd19411">
    <property type="entry name" value="MCP2201-like_sensor"/>
    <property type="match status" value="1"/>
</dbReference>
<dbReference type="AlphaFoldDB" id="A0A940SKY0"/>
<evidence type="ECO:0000256" key="5">
    <source>
        <dbReference type="ARBA" id="ARBA00029447"/>
    </source>
</evidence>
<keyword evidence="7" id="KW-1133">Transmembrane helix</keyword>
<feature type="domain" description="HAMP" evidence="9">
    <location>
        <begin position="213"/>
        <end position="265"/>
    </location>
</feature>
<dbReference type="Proteomes" id="UP000682134">
    <property type="component" value="Unassembled WGS sequence"/>
</dbReference>
<evidence type="ECO:0000256" key="7">
    <source>
        <dbReference type="SAM" id="Phobius"/>
    </source>
</evidence>
<dbReference type="InterPro" id="IPR004090">
    <property type="entry name" value="Chemotax_Me-accpt_rcpt"/>
</dbReference>
<keyword evidence="11" id="KW-1185">Reference proteome</keyword>
<evidence type="ECO:0000256" key="3">
    <source>
        <dbReference type="ARBA" id="ARBA00023136"/>
    </source>
</evidence>
<dbReference type="PROSITE" id="PS50885">
    <property type="entry name" value="HAMP"/>
    <property type="match status" value="1"/>
</dbReference>
<organism evidence="10 11">
    <name type="scientific">Gottfriedia endophytica</name>
    <dbReference type="NCBI Taxonomy" id="2820819"/>
    <lineage>
        <taxon>Bacteria</taxon>
        <taxon>Bacillati</taxon>
        <taxon>Bacillota</taxon>
        <taxon>Bacilli</taxon>
        <taxon>Bacillales</taxon>
        <taxon>Bacillaceae</taxon>
        <taxon>Gottfriedia</taxon>
    </lineage>
</organism>
<dbReference type="RefSeq" id="WP_209406827.1">
    <property type="nucleotide sequence ID" value="NZ_JAGIYQ010000011.1"/>
</dbReference>
<comment type="similarity">
    <text evidence="5">Belongs to the methyl-accepting chemotaxis (MCP) protein family.</text>
</comment>
<dbReference type="PROSITE" id="PS50111">
    <property type="entry name" value="CHEMOTAXIS_TRANSDUC_2"/>
    <property type="match status" value="1"/>
</dbReference>
<evidence type="ECO:0000256" key="1">
    <source>
        <dbReference type="ARBA" id="ARBA00004236"/>
    </source>
</evidence>
<keyword evidence="3 7" id="KW-0472">Membrane</keyword>
<proteinExistence type="inferred from homology"/>
<dbReference type="Pfam" id="PF00015">
    <property type="entry name" value="MCPsignal"/>
    <property type="match status" value="1"/>
</dbReference>
<dbReference type="PANTHER" id="PTHR32089:SF112">
    <property type="entry name" value="LYSOZYME-LIKE PROTEIN-RELATED"/>
    <property type="match status" value="1"/>
</dbReference>
<evidence type="ECO:0000259" key="9">
    <source>
        <dbReference type="PROSITE" id="PS50885"/>
    </source>
</evidence>
<evidence type="ECO:0000313" key="10">
    <source>
        <dbReference type="EMBL" id="MBP0726484.1"/>
    </source>
</evidence>
<evidence type="ECO:0000259" key="8">
    <source>
        <dbReference type="PROSITE" id="PS50111"/>
    </source>
</evidence>
<dbReference type="CDD" id="cd11386">
    <property type="entry name" value="MCP_signal"/>
    <property type="match status" value="1"/>
</dbReference>
<comment type="subcellular location">
    <subcellularLocation>
        <location evidence="1">Cell membrane</location>
    </subcellularLocation>
</comment>
<keyword evidence="4 6" id="KW-0807">Transducer</keyword>
<dbReference type="GO" id="GO:0005886">
    <property type="term" value="C:plasma membrane"/>
    <property type="evidence" value="ECO:0007669"/>
    <property type="project" value="UniProtKB-SubCell"/>
</dbReference>
<dbReference type="Gene3D" id="1.10.287.950">
    <property type="entry name" value="Methyl-accepting chemotaxis protein"/>
    <property type="match status" value="1"/>
</dbReference>
<evidence type="ECO:0000256" key="2">
    <source>
        <dbReference type="ARBA" id="ARBA00022475"/>
    </source>
</evidence>
<keyword evidence="7" id="KW-0812">Transmembrane</keyword>
<evidence type="ECO:0000256" key="4">
    <source>
        <dbReference type="ARBA" id="ARBA00023224"/>
    </source>
</evidence>
<dbReference type="InterPro" id="IPR047347">
    <property type="entry name" value="YvaQ-like_sensor"/>
</dbReference>
<feature type="transmembrane region" description="Helical" evidence="7">
    <location>
        <begin position="190"/>
        <end position="216"/>
    </location>
</feature>
<dbReference type="GO" id="GO:0004888">
    <property type="term" value="F:transmembrane signaling receptor activity"/>
    <property type="evidence" value="ECO:0007669"/>
    <property type="project" value="InterPro"/>
</dbReference>
<dbReference type="PRINTS" id="PR00260">
    <property type="entry name" value="CHEMTRNSDUCR"/>
</dbReference>
<keyword evidence="2" id="KW-1003">Cell membrane</keyword>
<dbReference type="SMART" id="SM00304">
    <property type="entry name" value="HAMP"/>
    <property type="match status" value="1"/>
</dbReference>
<dbReference type="GO" id="GO:0006935">
    <property type="term" value="P:chemotaxis"/>
    <property type="evidence" value="ECO:0007669"/>
    <property type="project" value="InterPro"/>
</dbReference>
<protein>
    <submittedName>
        <fullName evidence="10">Methyl-accepting chemotaxis protein</fullName>
    </submittedName>
</protein>
<dbReference type="InterPro" id="IPR004089">
    <property type="entry name" value="MCPsignal_dom"/>
</dbReference>
<dbReference type="EMBL" id="JAGIYQ010000011">
    <property type="protein sequence ID" value="MBP0726484.1"/>
    <property type="molecule type" value="Genomic_DNA"/>
</dbReference>
<sequence>MKLLKNLKIGNKLILLISISVIALIIVGFTGYKYMNTMAEKSKDMYNDRLLPVLWLGKISSNTRGIDEYTLELMLTSDESQMKVLQEKITQNVKEDNEFYTSYKNTQLIPEEKKLLGLYEENLNKLRESRKKVIELATENRNTEAYSLYSNQIQQNRVSLENIVDQLVGINQNLAAKLYKENQSDSKEAALFLVIIILSSVTLCILVGILITRLIVSPVKEIQNLMEKAEFGDFTIQGIYQSKDEIGLLTISLNNMIAGIREIIRTVHITSEKIAASSEELAANMEASSSANEELSISIQELSVGANEQAQSSLETSKIIIEIALGVNQVATNAKSVTNTTLQTSNKSIEGLNTIETSINQMNHINVNVTKLSDVILSLGNRSNEISKITKVISGITSQTNLLALNAAIEAARAGENGKGFSVVADEVRKLAEQSSKSSNQISELIFEIQEETNFAVKSMEETVIEVNNGISIVGTAGETFNVIQNSIQEISKQVEQVSVAMEQMAIGTEEVKEAINNVAQIAEVSAVGSQTVAASAEEMSASSEEITSSSTNLATIAEELQLKINKFKI</sequence>
<dbReference type="PANTHER" id="PTHR32089">
    <property type="entry name" value="METHYL-ACCEPTING CHEMOTAXIS PROTEIN MCPB"/>
    <property type="match status" value="1"/>
</dbReference>
<dbReference type="CDD" id="cd06225">
    <property type="entry name" value="HAMP"/>
    <property type="match status" value="1"/>
</dbReference>
<dbReference type="InterPro" id="IPR003660">
    <property type="entry name" value="HAMP_dom"/>
</dbReference>
<dbReference type="Pfam" id="PF12729">
    <property type="entry name" value="4HB_MCP_1"/>
    <property type="match status" value="1"/>
</dbReference>
<feature type="transmembrane region" description="Helical" evidence="7">
    <location>
        <begin position="13"/>
        <end position="35"/>
    </location>
</feature>
<dbReference type="SMART" id="SM00283">
    <property type="entry name" value="MA"/>
    <property type="match status" value="1"/>
</dbReference>
<dbReference type="GO" id="GO:0007165">
    <property type="term" value="P:signal transduction"/>
    <property type="evidence" value="ECO:0007669"/>
    <property type="project" value="UniProtKB-KW"/>
</dbReference>
<dbReference type="Pfam" id="PF00672">
    <property type="entry name" value="HAMP"/>
    <property type="match status" value="1"/>
</dbReference>
<dbReference type="InterPro" id="IPR024478">
    <property type="entry name" value="HlyB_4HB_MCP"/>
</dbReference>
<reference evidence="10" key="1">
    <citation type="submission" date="2021-04" db="EMBL/GenBank/DDBJ databases">
        <title>Genome seq and assembly of Bacillus sp.</title>
        <authorList>
            <person name="Chhetri G."/>
        </authorList>
    </citation>
    <scope>NUCLEOTIDE SEQUENCE</scope>
    <source>
        <strain evidence="10">RG28</strain>
    </source>
</reference>
<feature type="domain" description="Methyl-accepting transducer" evidence="8">
    <location>
        <begin position="284"/>
        <end position="520"/>
    </location>
</feature>
<dbReference type="SUPFAM" id="SSF58104">
    <property type="entry name" value="Methyl-accepting chemotaxis protein (MCP) signaling domain"/>
    <property type="match status" value="1"/>
</dbReference>
<evidence type="ECO:0000313" key="11">
    <source>
        <dbReference type="Proteomes" id="UP000682134"/>
    </source>
</evidence>
<gene>
    <name evidence="10" type="ORF">J5Y03_15085</name>
</gene>
<accession>A0A940SKY0</accession>